<evidence type="ECO:0000313" key="1">
    <source>
        <dbReference type="EMBL" id="PIT97753.1"/>
    </source>
</evidence>
<dbReference type="SUPFAM" id="SSF46689">
    <property type="entry name" value="Homeodomain-like"/>
    <property type="match status" value="1"/>
</dbReference>
<gene>
    <name evidence="1" type="ORF">COT71_04460</name>
</gene>
<comment type="caution">
    <text evidence="1">The sequence shown here is derived from an EMBL/GenBank/DDBJ whole genome shotgun (WGS) entry which is preliminary data.</text>
</comment>
<organism evidence="1 2">
    <name type="scientific">Candidatus Andersenbacteria bacterium CG10_big_fil_rev_8_21_14_0_10_54_11</name>
    <dbReference type="NCBI Taxonomy" id="1974485"/>
    <lineage>
        <taxon>Bacteria</taxon>
        <taxon>Candidatus Anderseniibacteriota</taxon>
    </lineage>
</organism>
<proteinExistence type="predicted"/>
<accession>A0A2M6WYB0</accession>
<dbReference type="Pfam" id="PF13565">
    <property type="entry name" value="HTH_32"/>
    <property type="match status" value="1"/>
</dbReference>
<dbReference type="InterPro" id="IPR009057">
    <property type="entry name" value="Homeodomain-like_sf"/>
</dbReference>
<evidence type="ECO:0000313" key="2">
    <source>
        <dbReference type="Proteomes" id="UP000230731"/>
    </source>
</evidence>
<dbReference type="Proteomes" id="UP000230731">
    <property type="component" value="Unassembled WGS sequence"/>
</dbReference>
<dbReference type="EMBL" id="PEZP01000048">
    <property type="protein sequence ID" value="PIT97753.1"/>
    <property type="molecule type" value="Genomic_DNA"/>
</dbReference>
<sequence>MKKKHTIKLSARQRRHLQTITRQGEHKSRVVARARMLLKSHAGLTDEQICEHCGVSRSTVQRTRRTCVQHGLTAALYDAPRSGAPPKITAKVEARLIAIACTEPPAGYDHMTLELIQREAIKQGVVKRLSTVAIWHHLTNRGIKPWREKNVVHSRADGGIH</sequence>
<name>A0A2M6WYB0_9BACT</name>
<reference evidence="2" key="1">
    <citation type="submission" date="2017-09" db="EMBL/GenBank/DDBJ databases">
        <title>Depth-based differentiation of microbial function through sediment-hosted aquifers and enrichment of novel symbionts in the deep terrestrial subsurface.</title>
        <authorList>
            <person name="Probst A.J."/>
            <person name="Ladd B."/>
            <person name="Jarett J.K."/>
            <person name="Geller-Mcgrath D.E."/>
            <person name="Sieber C.M.K."/>
            <person name="Emerson J.B."/>
            <person name="Anantharaman K."/>
            <person name="Thomas B.C."/>
            <person name="Malmstrom R."/>
            <person name="Stieglmeier M."/>
            <person name="Klingl A."/>
            <person name="Woyke T."/>
            <person name="Ryan C.M."/>
            <person name="Banfield J.F."/>
        </authorList>
    </citation>
    <scope>NUCLEOTIDE SEQUENCE [LARGE SCALE GENOMIC DNA]</scope>
</reference>
<evidence type="ECO:0008006" key="3">
    <source>
        <dbReference type="Google" id="ProtNLM"/>
    </source>
</evidence>
<protein>
    <recommendedName>
        <fullName evidence="3">Helix-turn-helix domain-containing protein</fullName>
    </recommendedName>
</protein>
<dbReference type="AlphaFoldDB" id="A0A2M6WYB0"/>